<dbReference type="Proteomes" id="UP000397656">
    <property type="component" value="Plasmid pRK1-2"/>
</dbReference>
<accession>A0A643FJ06</accession>
<dbReference type="AlphaFoldDB" id="A0A643FJ06"/>
<gene>
    <name evidence="1" type="ORF">F7R26_037990</name>
</gene>
<keyword evidence="1" id="KW-0614">Plasmid</keyword>
<evidence type="ECO:0000313" key="1">
    <source>
        <dbReference type="EMBL" id="QOT82078.1"/>
    </source>
</evidence>
<geneLocation type="plasmid" evidence="1 2">
    <name>pRK1-2</name>
</geneLocation>
<dbReference type="EMBL" id="CP062806">
    <property type="protein sequence ID" value="QOT82078.1"/>
    <property type="molecule type" value="Genomic_DNA"/>
</dbReference>
<protein>
    <submittedName>
        <fullName evidence="1">Uncharacterized protein</fullName>
    </submittedName>
</protein>
<name>A0A643FJ06_9BURK</name>
<evidence type="ECO:0000313" key="2">
    <source>
        <dbReference type="Proteomes" id="UP000397656"/>
    </source>
</evidence>
<proteinExistence type="predicted"/>
<dbReference type="GeneID" id="98406765"/>
<reference evidence="1 2" key="1">
    <citation type="submission" date="2020-10" db="EMBL/GenBank/DDBJ databases">
        <title>Complete genome sequence of Cupriavidus basilensis CCUG 49340T.</title>
        <authorList>
            <person name="Salva-Serra F."/>
            <person name="Donoso R.A."/>
            <person name="Cho K.H."/>
            <person name="Yoo J.A."/>
            <person name="Lee K."/>
            <person name="Yoon S.-H."/>
            <person name="Perez-Pantoja D."/>
            <person name="Moore E.R.B."/>
        </authorList>
    </citation>
    <scope>NUCLEOTIDE SEQUENCE [LARGE SCALE GENOMIC DNA]</scope>
    <source>
        <strain evidence="2">CCUG 49340</strain>
        <plasmid evidence="1 2">pRK1-2</plasmid>
    </source>
</reference>
<sequence>MTTLMFKGFNLTLGASASRHQSLVELAERTEASQENEAHTAIVVYDHVGLTEQWLGHLQWLGTKVPTVKWIKSREAGWQLPEVEGM</sequence>
<organism evidence="1 2">
    <name type="scientific">Cupriavidus basilensis</name>
    <dbReference type="NCBI Taxonomy" id="68895"/>
    <lineage>
        <taxon>Bacteria</taxon>
        <taxon>Pseudomonadati</taxon>
        <taxon>Pseudomonadota</taxon>
        <taxon>Betaproteobacteria</taxon>
        <taxon>Burkholderiales</taxon>
        <taxon>Burkholderiaceae</taxon>
        <taxon>Cupriavidus</taxon>
    </lineage>
</organism>
<dbReference type="RefSeq" id="WP_150992805.1">
    <property type="nucleotide sequence ID" value="NZ_CP062806.1"/>
</dbReference>